<evidence type="ECO:0000256" key="1">
    <source>
        <dbReference type="SAM" id="MobiDB-lite"/>
    </source>
</evidence>
<evidence type="ECO:0000313" key="3">
    <source>
        <dbReference type="EMBL" id="JAP82195.1"/>
    </source>
</evidence>
<protein>
    <submittedName>
        <fullName evidence="3">Acid tail secreted protein</fullName>
    </submittedName>
</protein>
<feature type="region of interest" description="Disordered" evidence="1">
    <location>
        <begin position="84"/>
        <end position="104"/>
    </location>
</feature>
<dbReference type="EMBL" id="GEDV01006362">
    <property type="protein sequence ID" value="JAP82195.1"/>
    <property type="molecule type" value="Transcribed_RNA"/>
</dbReference>
<feature type="compositionally biased region" description="Basic and acidic residues" evidence="1">
    <location>
        <begin position="91"/>
        <end position="104"/>
    </location>
</feature>
<feature type="chain" id="PRO_5007286160" evidence="2">
    <location>
        <begin position="22"/>
        <end position="104"/>
    </location>
</feature>
<accession>A0A131YUK0</accession>
<dbReference type="AlphaFoldDB" id="A0A131YUK0"/>
<evidence type="ECO:0000256" key="2">
    <source>
        <dbReference type="SAM" id="SignalP"/>
    </source>
</evidence>
<reference evidence="3" key="1">
    <citation type="journal article" date="2016" name="Ticks Tick Borne Dis.">
        <title>De novo assembly and annotation of the salivary gland transcriptome of Rhipicephalus appendiculatus male and female ticks during blood feeding.</title>
        <authorList>
            <person name="de Castro M.H."/>
            <person name="de Klerk D."/>
            <person name="Pienaar R."/>
            <person name="Latif A.A."/>
            <person name="Rees D.J."/>
            <person name="Mans B.J."/>
        </authorList>
    </citation>
    <scope>NUCLEOTIDE SEQUENCE</scope>
    <source>
        <tissue evidence="3">Salivary glands</tissue>
    </source>
</reference>
<keyword evidence="2" id="KW-0732">Signal</keyword>
<organism evidence="3">
    <name type="scientific">Rhipicephalus appendiculatus</name>
    <name type="common">Brown ear tick</name>
    <dbReference type="NCBI Taxonomy" id="34631"/>
    <lineage>
        <taxon>Eukaryota</taxon>
        <taxon>Metazoa</taxon>
        <taxon>Ecdysozoa</taxon>
        <taxon>Arthropoda</taxon>
        <taxon>Chelicerata</taxon>
        <taxon>Arachnida</taxon>
        <taxon>Acari</taxon>
        <taxon>Parasitiformes</taxon>
        <taxon>Ixodida</taxon>
        <taxon>Ixodoidea</taxon>
        <taxon>Ixodidae</taxon>
        <taxon>Rhipicephalinae</taxon>
        <taxon>Rhipicephalus</taxon>
        <taxon>Rhipicephalus</taxon>
    </lineage>
</organism>
<name>A0A131YUK0_RHIAP</name>
<feature type="signal peptide" evidence="2">
    <location>
        <begin position="1"/>
        <end position="21"/>
    </location>
</feature>
<sequence>MNALLVLLFITSALFINDCYSQDQNTTPISPEGMCTNKTCQRITDNFGRKRNVGCPEGCLCVVKGRDIDDTVNGTCYELLTTKSTSTTEAPAEKSKDSTQGDSA</sequence>
<proteinExistence type="predicted"/>